<evidence type="ECO:0000256" key="3">
    <source>
        <dbReference type="ARBA" id="ARBA00022448"/>
    </source>
</evidence>
<dbReference type="GO" id="GO:0005886">
    <property type="term" value="C:plasma membrane"/>
    <property type="evidence" value="ECO:0007669"/>
    <property type="project" value="UniProtKB-SubCell"/>
</dbReference>
<keyword evidence="3" id="KW-0813">Transport</keyword>
<feature type="transmembrane region" description="Helical" evidence="8">
    <location>
        <begin position="41"/>
        <end position="63"/>
    </location>
</feature>
<evidence type="ECO:0000313" key="10">
    <source>
        <dbReference type="Proteomes" id="UP000574761"/>
    </source>
</evidence>
<feature type="transmembrane region" description="Helical" evidence="8">
    <location>
        <begin position="168"/>
        <end position="190"/>
    </location>
</feature>
<comment type="similarity">
    <text evidence="2">Belongs to the autoinducer-2 exporter (AI-2E) (TC 2.A.86) family.</text>
</comment>
<evidence type="ECO:0000256" key="8">
    <source>
        <dbReference type="SAM" id="Phobius"/>
    </source>
</evidence>
<feature type="transmembrane region" description="Helical" evidence="8">
    <location>
        <begin position="253"/>
        <end position="274"/>
    </location>
</feature>
<dbReference type="Proteomes" id="UP000574761">
    <property type="component" value="Unassembled WGS sequence"/>
</dbReference>
<comment type="subcellular location">
    <subcellularLocation>
        <location evidence="1">Cell membrane</location>
        <topology evidence="1">Multi-pass membrane protein</topology>
    </subcellularLocation>
</comment>
<keyword evidence="5 8" id="KW-0812">Transmembrane</keyword>
<reference evidence="9 10" key="1">
    <citation type="submission" date="2020-08" db="EMBL/GenBank/DDBJ databases">
        <title>Genomic Encyclopedia of Type Strains, Phase IV (KMG-IV): sequencing the most valuable type-strain genomes for metagenomic binning, comparative biology and taxonomic classification.</title>
        <authorList>
            <person name="Goeker M."/>
        </authorList>
    </citation>
    <scope>NUCLEOTIDE SEQUENCE [LARGE SCALE GENOMIC DNA]</scope>
    <source>
        <strain evidence="9 10">DSM 100211</strain>
    </source>
</reference>
<comment type="caution">
    <text evidence="9">The sequence shown here is derived from an EMBL/GenBank/DDBJ whole genome shotgun (WGS) entry which is preliminary data.</text>
</comment>
<protein>
    <submittedName>
        <fullName evidence="9">Putative PurR-regulated permease PerM</fullName>
    </submittedName>
</protein>
<dbReference type="PANTHER" id="PTHR21716:SF67">
    <property type="entry name" value="TRANSPORT PROTEIN YDIK-RELATED"/>
    <property type="match status" value="1"/>
</dbReference>
<dbReference type="PANTHER" id="PTHR21716">
    <property type="entry name" value="TRANSMEMBRANE PROTEIN"/>
    <property type="match status" value="1"/>
</dbReference>
<keyword evidence="7 8" id="KW-0472">Membrane</keyword>
<evidence type="ECO:0000256" key="7">
    <source>
        <dbReference type="ARBA" id="ARBA00023136"/>
    </source>
</evidence>
<organism evidence="9 10">
    <name type="scientific">Mycoplana azooxidifex</name>
    <dbReference type="NCBI Taxonomy" id="1636188"/>
    <lineage>
        <taxon>Bacteria</taxon>
        <taxon>Pseudomonadati</taxon>
        <taxon>Pseudomonadota</taxon>
        <taxon>Alphaproteobacteria</taxon>
        <taxon>Hyphomicrobiales</taxon>
        <taxon>Rhizobiaceae</taxon>
        <taxon>Mycoplana</taxon>
    </lineage>
</organism>
<feature type="transmembrane region" description="Helical" evidence="8">
    <location>
        <begin position="322"/>
        <end position="349"/>
    </location>
</feature>
<dbReference type="AlphaFoldDB" id="A0A7W6D7W8"/>
<evidence type="ECO:0000313" key="9">
    <source>
        <dbReference type="EMBL" id="MBB3978366.1"/>
    </source>
</evidence>
<evidence type="ECO:0000256" key="1">
    <source>
        <dbReference type="ARBA" id="ARBA00004651"/>
    </source>
</evidence>
<dbReference type="RefSeq" id="WP_183806629.1">
    <property type="nucleotide sequence ID" value="NZ_JACIEE010000007.1"/>
</dbReference>
<proteinExistence type="inferred from homology"/>
<keyword evidence="4" id="KW-1003">Cell membrane</keyword>
<dbReference type="Pfam" id="PF01594">
    <property type="entry name" value="AI-2E_transport"/>
    <property type="match status" value="1"/>
</dbReference>
<feature type="transmembrane region" description="Helical" evidence="8">
    <location>
        <begin position="225"/>
        <end position="247"/>
    </location>
</feature>
<evidence type="ECO:0000256" key="6">
    <source>
        <dbReference type="ARBA" id="ARBA00022989"/>
    </source>
</evidence>
<feature type="transmembrane region" description="Helical" evidence="8">
    <location>
        <begin position="75"/>
        <end position="101"/>
    </location>
</feature>
<dbReference type="InterPro" id="IPR002549">
    <property type="entry name" value="AI-2E-like"/>
</dbReference>
<feature type="transmembrane region" description="Helical" evidence="8">
    <location>
        <begin position="281"/>
        <end position="302"/>
    </location>
</feature>
<sequence>MDKNIAPNPAGQQGTGEIETRITDFVRLGIVGLFAYWSLKLVAPFLVIIIWAAILAVALFPAYRALTVALGGSKRLAAITLTALNLALILGPLTALSLGFLEATEHLARNLDKGTLHLPSPPAGLREWPVFGEDLYRAWSLAASNLAETIDRFQPTLIKAGGAVLGKVASIGMGLLAFMASVIVSGFLLVPGPRLAENTNRFAHRIAGERGVGFIRLATSTIRNVASGVIGVALLQTLLAGMVLYGFHVPATAILTFVILILCIIQLGPGLVLLPVIIWGWLSMSTGMALALTLLLVPIAVIDNVMKPILVSRGLSTPMLVILTGVIGGTISYGLIGLFLGPIVLSVFYDLIVAWVRHPDGPPPPVENPAPIARDPPIAP</sequence>
<keyword evidence="6 8" id="KW-1133">Transmembrane helix</keyword>
<dbReference type="EMBL" id="JACIEE010000007">
    <property type="protein sequence ID" value="MBB3978366.1"/>
    <property type="molecule type" value="Genomic_DNA"/>
</dbReference>
<evidence type="ECO:0000256" key="2">
    <source>
        <dbReference type="ARBA" id="ARBA00009773"/>
    </source>
</evidence>
<evidence type="ECO:0000256" key="5">
    <source>
        <dbReference type="ARBA" id="ARBA00022692"/>
    </source>
</evidence>
<accession>A0A7W6D7W8</accession>
<keyword evidence="10" id="KW-1185">Reference proteome</keyword>
<gene>
    <name evidence="9" type="ORF">GGQ64_003600</name>
</gene>
<name>A0A7W6D7W8_9HYPH</name>
<evidence type="ECO:0000256" key="4">
    <source>
        <dbReference type="ARBA" id="ARBA00022475"/>
    </source>
</evidence>